<sequence length="235" mass="27013">MKYLLVILVMLGSAFASEYYAKLEPIESFEVKSSVSGKVIFSNSNIEGKKAKNTKVIEIDSYVDRIDLEQSKMKLKAIEEMMKVEEKNYNRLLKVTSKSGYEKDNQKIKVINYQVTKADIEIKIANLKDSIKNKKLVEKNNYIYNIAVKEGTYVTPGTLLYESKDLSKGKLEIFVPIDEIEKIQSKKIYLDGKESSLKINKIFKVADEKHISSYKVEIVIDNPKVFSRLVKVEFK</sequence>
<dbReference type="Proteomes" id="UP000308901">
    <property type="component" value="Unassembled WGS sequence"/>
</dbReference>
<reference evidence="2 3" key="1">
    <citation type="submission" date="2019-05" db="EMBL/GenBank/DDBJ databases">
        <title>Arcobacter sp. nov., isolated from sea sediment.</title>
        <authorList>
            <person name="Kim W."/>
        </authorList>
    </citation>
    <scope>NUCLEOTIDE SEQUENCE [LARGE SCALE GENOMIC DNA]</scope>
    <source>
        <strain evidence="2 3">CAU 1517</strain>
    </source>
</reference>
<comment type="caution">
    <text evidence="2">The sequence shown here is derived from an EMBL/GenBank/DDBJ whole genome shotgun (WGS) entry which is preliminary data.</text>
</comment>
<protein>
    <submittedName>
        <fullName evidence="2">HlyD family secretion protein</fullName>
    </submittedName>
</protein>
<dbReference type="AlphaFoldDB" id="A0A5R8XYM3"/>
<organism evidence="2 3">
    <name type="scientific">Arcobacter arenosus</name>
    <dbReference type="NCBI Taxonomy" id="2576037"/>
    <lineage>
        <taxon>Bacteria</taxon>
        <taxon>Pseudomonadati</taxon>
        <taxon>Campylobacterota</taxon>
        <taxon>Epsilonproteobacteria</taxon>
        <taxon>Campylobacterales</taxon>
        <taxon>Arcobacteraceae</taxon>
        <taxon>Arcobacter</taxon>
    </lineage>
</organism>
<keyword evidence="3" id="KW-1185">Reference proteome</keyword>
<dbReference type="RefSeq" id="WP_138153238.1">
    <property type="nucleotide sequence ID" value="NZ_CBDDKQ010000003.1"/>
</dbReference>
<evidence type="ECO:0000313" key="2">
    <source>
        <dbReference type="EMBL" id="TLP36984.1"/>
    </source>
</evidence>
<dbReference type="EMBL" id="VANU01000005">
    <property type="protein sequence ID" value="TLP36984.1"/>
    <property type="molecule type" value="Genomic_DNA"/>
</dbReference>
<name>A0A5R8XYM3_9BACT</name>
<feature type="coiled-coil region" evidence="1">
    <location>
        <begin position="68"/>
        <end position="95"/>
    </location>
</feature>
<accession>A0A5R8XYM3</accession>
<proteinExistence type="predicted"/>
<gene>
    <name evidence="2" type="ORF">FDK22_12120</name>
</gene>
<dbReference type="OrthoDB" id="5343727at2"/>
<keyword evidence="1" id="KW-0175">Coiled coil</keyword>
<evidence type="ECO:0000313" key="3">
    <source>
        <dbReference type="Proteomes" id="UP000308901"/>
    </source>
</evidence>
<evidence type="ECO:0000256" key="1">
    <source>
        <dbReference type="SAM" id="Coils"/>
    </source>
</evidence>